<organism evidence="1 2">
    <name type="scientific">Actinocorallia libanotica</name>
    <dbReference type="NCBI Taxonomy" id="46162"/>
    <lineage>
        <taxon>Bacteria</taxon>
        <taxon>Bacillati</taxon>
        <taxon>Actinomycetota</taxon>
        <taxon>Actinomycetes</taxon>
        <taxon>Streptosporangiales</taxon>
        <taxon>Thermomonosporaceae</taxon>
        <taxon>Actinocorallia</taxon>
    </lineage>
</organism>
<accession>A0ABN1S0V3</accession>
<name>A0ABN1S0V3_9ACTN</name>
<evidence type="ECO:0000313" key="1">
    <source>
        <dbReference type="EMBL" id="GAA0969579.1"/>
    </source>
</evidence>
<gene>
    <name evidence="1" type="ORF">GCM10009550_76430</name>
</gene>
<proteinExistence type="predicted"/>
<dbReference type="EMBL" id="BAAAHH010000066">
    <property type="protein sequence ID" value="GAA0969579.1"/>
    <property type="molecule type" value="Genomic_DNA"/>
</dbReference>
<sequence>MGGVVGDLFSQSALAPRTKQESDHDSVLLAKEIQSVWRDVWRRGLYRQARHRPDCAQQQTTTIRQ</sequence>
<evidence type="ECO:0000313" key="2">
    <source>
        <dbReference type="Proteomes" id="UP001500665"/>
    </source>
</evidence>
<keyword evidence="2" id="KW-1185">Reference proteome</keyword>
<protein>
    <submittedName>
        <fullName evidence="1">Uncharacterized protein</fullName>
    </submittedName>
</protein>
<reference evidence="1 2" key="1">
    <citation type="journal article" date="2019" name="Int. J. Syst. Evol. Microbiol.">
        <title>The Global Catalogue of Microorganisms (GCM) 10K type strain sequencing project: providing services to taxonomists for standard genome sequencing and annotation.</title>
        <authorList>
            <consortium name="The Broad Institute Genomics Platform"/>
            <consortium name="The Broad Institute Genome Sequencing Center for Infectious Disease"/>
            <person name="Wu L."/>
            <person name="Ma J."/>
        </authorList>
    </citation>
    <scope>NUCLEOTIDE SEQUENCE [LARGE SCALE GENOMIC DNA]</scope>
    <source>
        <strain evidence="1 2">JCM 10696</strain>
    </source>
</reference>
<dbReference type="Proteomes" id="UP001500665">
    <property type="component" value="Unassembled WGS sequence"/>
</dbReference>
<comment type="caution">
    <text evidence="1">The sequence shown here is derived from an EMBL/GenBank/DDBJ whole genome shotgun (WGS) entry which is preliminary data.</text>
</comment>